<evidence type="ECO:0000256" key="2">
    <source>
        <dbReference type="ARBA" id="ARBA00022617"/>
    </source>
</evidence>
<evidence type="ECO:0000256" key="3">
    <source>
        <dbReference type="ARBA" id="ARBA00022723"/>
    </source>
</evidence>
<dbReference type="InterPro" id="IPR051395">
    <property type="entry name" value="Cytochrome_c_Peroxidase/MauG"/>
</dbReference>
<evidence type="ECO:0000256" key="6">
    <source>
        <dbReference type="ARBA" id="ARBA00023002"/>
    </source>
</evidence>
<dbReference type="PIRSF" id="PIRSF000294">
    <property type="entry name" value="Cytochrome-c_peroxidase"/>
    <property type="match status" value="1"/>
</dbReference>
<evidence type="ECO:0000313" key="12">
    <source>
        <dbReference type="EMBL" id="EAP87975.1"/>
    </source>
</evidence>
<dbReference type="Proteomes" id="UP000002297">
    <property type="component" value="Chromosome"/>
</dbReference>
<keyword evidence="13" id="KW-1185">Reference proteome</keyword>
<organism evidence="12 13">
    <name type="scientific">Croceibacter atlanticus (strain ATCC BAA-628 / JCM 21780 / CIP 108009 / IAM 15332 / KCTC 12090 / HTCC2559)</name>
    <dbReference type="NCBI Taxonomy" id="216432"/>
    <lineage>
        <taxon>Bacteria</taxon>
        <taxon>Pseudomonadati</taxon>
        <taxon>Bacteroidota</taxon>
        <taxon>Flavobacteriia</taxon>
        <taxon>Flavobacteriales</taxon>
        <taxon>Flavobacteriaceae</taxon>
        <taxon>Croceibacter</taxon>
    </lineage>
</organism>
<keyword evidence="4 10" id="KW-0732">Signal</keyword>
<evidence type="ECO:0000313" key="13">
    <source>
        <dbReference type="Proteomes" id="UP000002297"/>
    </source>
</evidence>
<evidence type="ECO:0000259" key="11">
    <source>
        <dbReference type="PROSITE" id="PS51007"/>
    </source>
</evidence>
<dbReference type="SUPFAM" id="SSF46626">
    <property type="entry name" value="Cytochrome c"/>
    <property type="match status" value="2"/>
</dbReference>
<feature type="domain" description="Cytochrome c" evidence="11">
    <location>
        <begin position="219"/>
        <end position="346"/>
    </location>
</feature>
<dbReference type="GO" id="GO:0046872">
    <property type="term" value="F:metal ion binding"/>
    <property type="evidence" value="ECO:0007669"/>
    <property type="project" value="UniProtKB-KW"/>
</dbReference>
<dbReference type="GO" id="GO:0020037">
    <property type="term" value="F:heme binding"/>
    <property type="evidence" value="ECO:0007669"/>
    <property type="project" value="InterPro"/>
</dbReference>
<feature type="chain" id="PRO_5002659865" evidence="10">
    <location>
        <begin position="23"/>
        <end position="359"/>
    </location>
</feature>
<protein>
    <submittedName>
        <fullName evidence="12">Probable cytochrome-c peroxidase</fullName>
    </submittedName>
</protein>
<feature type="binding site" description="covalent" evidence="8">
    <location>
        <position position="232"/>
    </location>
    <ligand>
        <name>heme c</name>
        <dbReference type="ChEBI" id="CHEBI:61717"/>
        <label>2</label>
    </ligand>
</feature>
<feature type="binding site" description="axial binding residue" evidence="9">
    <location>
        <position position="236"/>
    </location>
    <ligand>
        <name>heme c</name>
        <dbReference type="ChEBI" id="CHEBI:61717"/>
        <label>2</label>
    </ligand>
    <ligandPart>
        <name>Fe</name>
        <dbReference type="ChEBI" id="CHEBI:18248"/>
    </ligandPart>
</feature>
<dbReference type="InterPro" id="IPR036909">
    <property type="entry name" value="Cyt_c-like_dom_sf"/>
</dbReference>
<keyword evidence="7 9" id="KW-0408">Iron</keyword>
<comment type="subcellular location">
    <subcellularLocation>
        <location evidence="1">Periplasm</location>
    </subcellularLocation>
</comment>
<feature type="binding site" description="covalent" evidence="8">
    <location>
        <position position="235"/>
    </location>
    <ligand>
        <name>heme c</name>
        <dbReference type="ChEBI" id="CHEBI:61717"/>
        <label>2</label>
    </ligand>
</feature>
<reference evidence="12 13" key="1">
    <citation type="journal article" date="2010" name="J. Bacteriol.">
        <title>The complete genome sequence of Croceibacter atlanticus HTCC2559T.</title>
        <authorList>
            <person name="Oh H.M."/>
            <person name="Kang I."/>
            <person name="Ferriera S."/>
            <person name="Giovannoni S.J."/>
            <person name="Cho J.C."/>
        </authorList>
    </citation>
    <scope>NUCLEOTIDE SEQUENCE [LARGE SCALE GENOMIC DNA]</scope>
    <source>
        <strain evidence="13">ATCC BAA-628 / HTCC2559 / KCTC 12090</strain>
    </source>
</reference>
<dbReference type="GeneID" id="89452678"/>
<accession>A3U6V8</accession>
<dbReference type="InterPro" id="IPR026259">
    <property type="entry name" value="MauG/Cytc_peroxidase"/>
</dbReference>
<comment type="cofactor">
    <cofactor evidence="8">
        <name>heme</name>
        <dbReference type="ChEBI" id="CHEBI:30413"/>
    </cofactor>
    <text evidence="8">Binds 2 heme groups.</text>
</comment>
<evidence type="ECO:0000256" key="4">
    <source>
        <dbReference type="ARBA" id="ARBA00022729"/>
    </source>
</evidence>
<evidence type="ECO:0000256" key="1">
    <source>
        <dbReference type="ARBA" id="ARBA00004418"/>
    </source>
</evidence>
<gene>
    <name evidence="12" type="ordered locus">CA2559_04430</name>
</gene>
<dbReference type="Pfam" id="PF03150">
    <property type="entry name" value="CCP_MauG"/>
    <property type="match status" value="1"/>
</dbReference>
<dbReference type="Gene3D" id="1.10.760.10">
    <property type="entry name" value="Cytochrome c-like domain"/>
    <property type="match status" value="2"/>
</dbReference>
<keyword evidence="5" id="KW-0574">Periplasm</keyword>
<dbReference type="PANTHER" id="PTHR30600">
    <property type="entry name" value="CYTOCHROME C PEROXIDASE-RELATED"/>
    <property type="match status" value="1"/>
</dbReference>
<feature type="binding site" description="covalent" evidence="8">
    <location>
        <position position="88"/>
    </location>
    <ligand>
        <name>heme c</name>
        <dbReference type="ChEBI" id="CHEBI:61717"/>
        <label>1</label>
    </ligand>
</feature>
<evidence type="ECO:0000256" key="8">
    <source>
        <dbReference type="PIRSR" id="PIRSR000294-1"/>
    </source>
</evidence>
<dbReference type="AlphaFoldDB" id="A3U6V8"/>
<dbReference type="InterPro" id="IPR009056">
    <property type="entry name" value="Cyt_c-like_dom"/>
</dbReference>
<comment type="PTM">
    <text evidence="8">Binds 2 heme groups per subunit.</text>
</comment>
<dbReference type="PROSITE" id="PS51007">
    <property type="entry name" value="CYTC"/>
    <property type="match status" value="1"/>
</dbReference>
<dbReference type="GO" id="GO:0042597">
    <property type="term" value="C:periplasmic space"/>
    <property type="evidence" value="ECO:0007669"/>
    <property type="project" value="UniProtKB-SubCell"/>
</dbReference>
<dbReference type="GO" id="GO:0004130">
    <property type="term" value="F:cytochrome-c peroxidase activity"/>
    <property type="evidence" value="ECO:0007669"/>
    <property type="project" value="TreeGrafter"/>
</dbReference>
<proteinExistence type="predicted"/>
<feature type="binding site" description="covalent" evidence="8">
    <location>
        <position position="91"/>
    </location>
    <ligand>
        <name>heme c</name>
        <dbReference type="ChEBI" id="CHEBI:61717"/>
        <label>1</label>
    </ligand>
</feature>
<dbReference type="KEGG" id="cat:CA2559_04430"/>
<keyword evidence="3 9" id="KW-0479">Metal-binding</keyword>
<evidence type="ECO:0000256" key="10">
    <source>
        <dbReference type="SAM" id="SignalP"/>
    </source>
</evidence>
<dbReference type="eggNOG" id="COG1858">
    <property type="taxonomic scope" value="Bacteria"/>
</dbReference>
<sequence length="359" mass="40391">MKNFWFISIFALCLACSSDSSGEETITETPQDDEYIPVPDSNLNFQVPSNFPDATYDISNNQPTQNGFELGKKLFYDGKLASDNVVSCGFCHIQDFAFTHHTHIVSHGVDGALGTRNAQPLFNLAFLDEFTWDGAAQHLDTQPIIPITTDVEMNSSFNEIISKLSEDQTYQNMFKDAFDNGEISSENILKALSQFMVMMVSSNSKYDQVVRNEGSVFTEAEEAGLAIFEQKCASCHAGPLFTDQSFRNNGLPIDAQYNDIGRKRVTGLDEDLRKFRVPTLRNIEVTFPYMHDGRFQTLTDVLDHYSDGVQEDVTLDPVFVQENGSRGIPLSNLEKDQLVAFLKTLTDNSFIFDDRFSEF</sequence>
<evidence type="ECO:0000256" key="7">
    <source>
        <dbReference type="ARBA" id="ARBA00023004"/>
    </source>
</evidence>
<dbReference type="RefSeq" id="WP_013186651.1">
    <property type="nucleotide sequence ID" value="NC_014230.1"/>
</dbReference>
<keyword evidence="12" id="KW-0575">Peroxidase</keyword>
<dbReference type="STRING" id="216432.CA2559_04430"/>
<feature type="signal peptide" evidence="10">
    <location>
        <begin position="1"/>
        <end position="22"/>
    </location>
</feature>
<dbReference type="InterPro" id="IPR004852">
    <property type="entry name" value="Di-haem_cyt_c_peroxidsae"/>
</dbReference>
<feature type="binding site" description="axial binding residue" evidence="9">
    <location>
        <position position="92"/>
    </location>
    <ligand>
        <name>heme c</name>
        <dbReference type="ChEBI" id="CHEBI:61717"/>
        <label>1</label>
    </ligand>
    <ligandPart>
        <name>Fe</name>
        <dbReference type="ChEBI" id="CHEBI:18248"/>
    </ligandPart>
</feature>
<dbReference type="HOGENOM" id="CLU_034652_3_3_10"/>
<keyword evidence="6" id="KW-0560">Oxidoreductase</keyword>
<dbReference type="GO" id="GO:0009055">
    <property type="term" value="F:electron transfer activity"/>
    <property type="evidence" value="ECO:0007669"/>
    <property type="project" value="InterPro"/>
</dbReference>
<keyword evidence="2 8" id="KW-0349">Heme</keyword>
<dbReference type="EMBL" id="CP002046">
    <property type="protein sequence ID" value="EAP87975.1"/>
    <property type="molecule type" value="Genomic_DNA"/>
</dbReference>
<evidence type="ECO:0000256" key="9">
    <source>
        <dbReference type="PIRSR" id="PIRSR000294-2"/>
    </source>
</evidence>
<evidence type="ECO:0000256" key="5">
    <source>
        <dbReference type="ARBA" id="ARBA00022764"/>
    </source>
</evidence>
<name>A3U6V8_CROAH</name>
<dbReference type="PANTHER" id="PTHR30600:SF10">
    <property type="entry name" value="BLL6722 PROTEIN"/>
    <property type="match status" value="1"/>
</dbReference>